<name>A0A1A9LG88_9FLAO</name>
<dbReference type="AlphaFoldDB" id="A0A1A9LG88"/>
<dbReference type="Proteomes" id="UP000077552">
    <property type="component" value="Unassembled WGS sequence"/>
</dbReference>
<protein>
    <recommendedName>
        <fullName evidence="1">GmrSD restriction endonucleases N-terminal domain-containing protein</fullName>
    </recommendedName>
</protein>
<organism evidence="2 3">
    <name type="scientific">Aequorivita soesokkakensis</name>
    <dbReference type="NCBI Taxonomy" id="1385699"/>
    <lineage>
        <taxon>Bacteria</taxon>
        <taxon>Pseudomonadati</taxon>
        <taxon>Bacteroidota</taxon>
        <taxon>Flavobacteriia</taxon>
        <taxon>Flavobacteriales</taxon>
        <taxon>Flavobacteriaceae</taxon>
        <taxon>Aequorivita</taxon>
    </lineage>
</organism>
<evidence type="ECO:0000313" key="2">
    <source>
        <dbReference type="EMBL" id="OAD91465.1"/>
    </source>
</evidence>
<gene>
    <name evidence="2" type="ORF">A7A78_02930</name>
</gene>
<dbReference type="Pfam" id="PF03235">
    <property type="entry name" value="GmrSD_N"/>
    <property type="match status" value="1"/>
</dbReference>
<accession>A0A1A9LG88</accession>
<reference evidence="2 3" key="1">
    <citation type="submission" date="2016-05" db="EMBL/GenBank/DDBJ databases">
        <title>Genome sequencing of Vitellibacter soesokkakensis RSSK-12.</title>
        <authorList>
            <person name="Thevarajoo S."/>
            <person name="Selvaratnam C."/>
            <person name="Goh K.M."/>
            <person name="Chan K.-G."/>
            <person name="Chong C.S."/>
        </authorList>
    </citation>
    <scope>NUCLEOTIDE SEQUENCE [LARGE SCALE GENOMIC DNA]</scope>
    <source>
        <strain evidence="2 3">RSSK-12</strain>
    </source>
</reference>
<evidence type="ECO:0000259" key="1">
    <source>
        <dbReference type="Pfam" id="PF03235"/>
    </source>
</evidence>
<feature type="domain" description="GmrSD restriction endonucleases N-terminal" evidence="1">
    <location>
        <begin position="26"/>
        <end position="179"/>
    </location>
</feature>
<dbReference type="RefSeq" id="WP_068761639.1">
    <property type="nucleotide sequence ID" value="NZ_LXIE01000012.1"/>
</dbReference>
<dbReference type="InterPro" id="IPR004919">
    <property type="entry name" value="GmrSD_N"/>
</dbReference>
<keyword evidence="3" id="KW-1185">Reference proteome</keyword>
<comment type="caution">
    <text evidence="2">The sequence shown here is derived from an EMBL/GenBank/DDBJ whole genome shotgun (WGS) entry which is preliminary data.</text>
</comment>
<evidence type="ECO:0000313" key="3">
    <source>
        <dbReference type="Proteomes" id="UP000077552"/>
    </source>
</evidence>
<dbReference type="OrthoDB" id="9764212at2"/>
<dbReference type="STRING" id="1385699.A7A78_02930"/>
<proteinExistence type="predicted"/>
<dbReference type="EMBL" id="LXIE01000012">
    <property type="protein sequence ID" value="OAD91465.1"/>
    <property type="molecule type" value="Genomic_DNA"/>
</dbReference>
<dbReference type="PANTHER" id="PTHR39639:SF1">
    <property type="entry name" value="DUF262 DOMAIN-CONTAINING PROTEIN"/>
    <property type="match status" value="1"/>
</dbReference>
<dbReference type="PANTHER" id="PTHR39639">
    <property type="entry name" value="CHROMOSOME 16, WHOLE GENOME SHOTGUN SEQUENCE"/>
    <property type="match status" value="1"/>
</dbReference>
<sequence length="359" mass="41486">MEELLRQIEERRTSFKTDSYSMSIGELVNLYENNEIVIRPEYQRLFRWSHGQKVKLIESIILGIPIPSIFVYQDDTGIWELVDGLQRVSTILQLFGILRGTEPLVLEGTKHIPSLEGFKWDNDNKDKELPQGLKLAIKRAKIHLTIILSESDKRAKFEVFQRLNTGGSNASNQEVRNNVMLMINPDRYNWFNGLASNPDFLETLSLSDRLYEEQYHMELLLRFIALAHYNYNHKKDVGDYLDDINEDILNSVVFDFDAVKENFELTFATLNRILGEKSFKKYNGNDFKGKFLESAFEAVSIGLSANISTYNLPLEDPIILDKIQLLYEEDTYIQTSGSGSNAKSRIPKLVPFAKQYFEK</sequence>